<gene>
    <name evidence="4" type="ORF">OLEA9_A024570</name>
</gene>
<evidence type="ECO:0000256" key="2">
    <source>
        <dbReference type="SAM" id="Phobius"/>
    </source>
</evidence>
<protein>
    <recommendedName>
        <fullName evidence="3">DUF1985 domain-containing protein</fullName>
    </recommendedName>
</protein>
<dbReference type="PANTHER" id="PTHR48449:SF1">
    <property type="entry name" value="DUF1985 DOMAIN-CONTAINING PROTEIN"/>
    <property type="match status" value="1"/>
</dbReference>
<evidence type="ECO:0000313" key="5">
    <source>
        <dbReference type="Proteomes" id="UP000594638"/>
    </source>
</evidence>
<feature type="compositionally biased region" description="Basic and acidic residues" evidence="1">
    <location>
        <begin position="225"/>
        <end position="256"/>
    </location>
</feature>
<proteinExistence type="predicted"/>
<dbReference type="OrthoDB" id="1114298at2759"/>
<name>A0A8S0PZS7_OLEEU</name>
<keyword evidence="5" id="KW-1185">Reference proteome</keyword>
<dbReference type="PANTHER" id="PTHR48449">
    <property type="entry name" value="DUF1985 DOMAIN-CONTAINING PROTEIN"/>
    <property type="match status" value="1"/>
</dbReference>
<dbReference type="Gramene" id="OE9A024570T1">
    <property type="protein sequence ID" value="OE9A024570C1"/>
    <property type="gene ID" value="OE9A024570"/>
</dbReference>
<organism evidence="4 5">
    <name type="scientific">Olea europaea subsp. europaea</name>
    <dbReference type="NCBI Taxonomy" id="158383"/>
    <lineage>
        <taxon>Eukaryota</taxon>
        <taxon>Viridiplantae</taxon>
        <taxon>Streptophyta</taxon>
        <taxon>Embryophyta</taxon>
        <taxon>Tracheophyta</taxon>
        <taxon>Spermatophyta</taxon>
        <taxon>Magnoliopsida</taxon>
        <taxon>eudicotyledons</taxon>
        <taxon>Gunneridae</taxon>
        <taxon>Pentapetalae</taxon>
        <taxon>asterids</taxon>
        <taxon>lamiids</taxon>
        <taxon>Lamiales</taxon>
        <taxon>Oleaceae</taxon>
        <taxon>Oleeae</taxon>
        <taxon>Olea</taxon>
    </lineage>
</organism>
<comment type="caution">
    <text evidence="4">The sequence shown here is derived from an EMBL/GenBank/DDBJ whole genome shotgun (WGS) entry which is preliminary data.</text>
</comment>
<dbReference type="Proteomes" id="UP000594638">
    <property type="component" value="Unassembled WGS sequence"/>
</dbReference>
<keyword evidence="2" id="KW-0812">Transmembrane</keyword>
<accession>A0A8S0PZS7</accession>
<evidence type="ECO:0000313" key="4">
    <source>
        <dbReference type="EMBL" id="CAA2960223.1"/>
    </source>
</evidence>
<feature type="transmembrane region" description="Helical" evidence="2">
    <location>
        <begin position="464"/>
        <end position="482"/>
    </location>
</feature>
<evidence type="ECO:0000256" key="1">
    <source>
        <dbReference type="SAM" id="MobiDB-lite"/>
    </source>
</evidence>
<dbReference type="EMBL" id="CACTIH010000376">
    <property type="protein sequence ID" value="CAA2960223.1"/>
    <property type="molecule type" value="Genomic_DNA"/>
</dbReference>
<reference evidence="4 5" key="1">
    <citation type="submission" date="2019-12" db="EMBL/GenBank/DDBJ databases">
        <authorList>
            <person name="Alioto T."/>
            <person name="Alioto T."/>
            <person name="Gomez Garrido J."/>
        </authorList>
    </citation>
    <scope>NUCLEOTIDE SEQUENCE [LARGE SCALE GENOMIC DNA]</scope>
</reference>
<keyword evidence="2" id="KW-1133">Transmembrane helix</keyword>
<dbReference type="InterPro" id="IPR015410">
    <property type="entry name" value="DUF1985"/>
</dbReference>
<feature type="region of interest" description="Disordered" evidence="1">
    <location>
        <begin position="221"/>
        <end position="265"/>
    </location>
</feature>
<keyword evidence="2" id="KW-0472">Membrane</keyword>
<evidence type="ECO:0000259" key="3">
    <source>
        <dbReference type="Pfam" id="PF09331"/>
    </source>
</evidence>
<dbReference type="Pfam" id="PF09331">
    <property type="entry name" value="DUF1985"/>
    <property type="match status" value="1"/>
</dbReference>
<feature type="domain" description="DUF1985" evidence="3">
    <location>
        <begin position="9"/>
        <end position="117"/>
    </location>
</feature>
<dbReference type="AlphaFoldDB" id="A0A8S0PZS7"/>
<sequence length="488" mass="54507">MMDHFDERQWEDFRNSSLGYLVEEYALVTGLRCGTLPEGAEYERLLERRRLKERYFKSNDKISLAQLQIAMARSSTPRADRYKLGLVLILEGVFNAPDNNVDIHLPTLLIVDDLDYFLPTFGVGSDIGICCTDSGEDEITYTVHGFSISMQVWTHEALPEVGKYFAQRVGERLPRFLRRSARKQPQHCTYDAFFKNVKLHVYSTLRPIDAEAQQPYFSTLVPSRDSGHVAREDSDKEASEGGSSEEHTSGGDKEKGASGSGPDGEDILTSSTVIDLVSMSTPVEEIGVSLPHLGRRDVEELFLDQRILFEMRFWTVKLEILQYVSSEFTSLRDFLAILMARASLTTAAVMTGTETEASVSGSLPEDVYGGPTESCLNEQDIPIDTGNMQNASHIALYQDDVNQPLAAASEEVQDARATEPSNAPGMTMKRRRVAMRWMAMVGIRSAMSLIDKLISFMCIDKCSLIPRIFGFVFMVLLLWSPVAKLGGM</sequence>